<dbReference type="InterPro" id="IPR013783">
    <property type="entry name" value="Ig-like_fold"/>
</dbReference>
<feature type="compositionally biased region" description="Low complexity" evidence="2">
    <location>
        <begin position="1253"/>
        <end position="1270"/>
    </location>
</feature>
<evidence type="ECO:0000259" key="3">
    <source>
        <dbReference type="PROSITE" id="PS50158"/>
    </source>
</evidence>
<evidence type="ECO:0000256" key="1">
    <source>
        <dbReference type="PROSITE-ProRule" id="PRU00047"/>
    </source>
</evidence>
<evidence type="ECO:0000313" key="5">
    <source>
        <dbReference type="EMBL" id="UYV77053.1"/>
    </source>
</evidence>
<organism evidence="5 6">
    <name type="scientific">Cordylochernes scorpioides</name>
    <dbReference type="NCBI Taxonomy" id="51811"/>
    <lineage>
        <taxon>Eukaryota</taxon>
        <taxon>Metazoa</taxon>
        <taxon>Ecdysozoa</taxon>
        <taxon>Arthropoda</taxon>
        <taxon>Chelicerata</taxon>
        <taxon>Arachnida</taxon>
        <taxon>Pseudoscorpiones</taxon>
        <taxon>Cheliferoidea</taxon>
        <taxon>Chernetidae</taxon>
        <taxon>Cordylochernes</taxon>
    </lineage>
</organism>
<feature type="region of interest" description="Disordered" evidence="2">
    <location>
        <begin position="1229"/>
        <end position="1404"/>
    </location>
</feature>
<dbReference type="Pfam" id="PF00665">
    <property type="entry name" value="rve"/>
    <property type="match status" value="1"/>
</dbReference>
<dbReference type="InterPro" id="IPR001584">
    <property type="entry name" value="Integrase_cat-core"/>
</dbReference>
<feature type="compositionally biased region" description="Pro residues" evidence="2">
    <location>
        <begin position="1295"/>
        <end position="1306"/>
    </location>
</feature>
<feature type="compositionally biased region" description="Low complexity" evidence="2">
    <location>
        <begin position="467"/>
        <end position="484"/>
    </location>
</feature>
<dbReference type="InterPro" id="IPR036179">
    <property type="entry name" value="Ig-like_dom_sf"/>
</dbReference>
<evidence type="ECO:0000256" key="2">
    <source>
        <dbReference type="SAM" id="MobiDB-lite"/>
    </source>
</evidence>
<keyword evidence="1" id="KW-0862">Zinc</keyword>
<protein>
    <submittedName>
        <fullName evidence="5">K02A2.6-like</fullName>
    </submittedName>
</protein>
<sequence length="1499" mass="169080">MGKKFARMCGTSLKTINNIIHKDLELDTRRKGKVHKLTPFHMKNRATNARKLYEEHLAGSRSEYTATLDEAWMYVTYCNGIRKICYIKRGNQVPDNWVHQCSETFPKGFMVVGVMTGRGVLPLIKVPSKVKVNSEFYIECVLKPVIEQLKDLYPGEMDKVFLHHDKASSHTSNKTQQFLQEMKDTLGLNFIRNSDIPVKSPDASPLDFYGFVDGCKINKINILFPAVSMFPRGTPEHHRNTGGDADPTIKNEATLRRSRRLRGQPPMRSFSASPTRRAIVNQDDATPCNNIFFCQPPPPSLEVFGGYSDEDPSEWLEEIELLARQQRWPDDVMLAYARSYMDGPAKKWAKLNSPHIFSAWSVFKKALLRDFRRADTAKFKLIIDLQNRIQQPNESTQRYAEDVLNLCNKVNPKMTTDDKLYYMKTGLNKYLSLIMMITPCSTVKDFLELARRIDQHLVDFEQRRSFRQNNRPTRPFPPRRNYNNQTDHSRGFDIPRFQKGSFANDRRPIASDSRPTFAPGNPWLLVIPKTKQLELLEQMHDHPTSGHMVEKYVSSCPECQFRKTPSQQPSGQLQPIPPASIPFERIGIDLLGRFPKSINGNRWIVVCTDYYSRHVETAALPRGTASEIADFFLKRIVLRHGAPKILISDRGSSFLSKLLTQVLKICNTIHKKTTSYHPQTNGQTERMNRTLTDMISMYIDEKHQNWDEILPFVTFAYNSSVQETTGYSPYFLIHGREPLTFLDSTFDWPEVPPKPGDFDDYISNLLTIVEESKKISMARTMARQDKSKQVYDKHRREVNFSPDDLVLIWTPIRKVGRADKLQKNYIGPFKIIRKTSPAAWIKVETKAILTIHSHIITRNYRISLTHNDNRNFVLHIRNVQVLDGGGYMCQINTQPMMSQVGYVEILDHGNFGKFLATIGAVKEPGCFCGGEIQDARHLLLECPIFRDFRENIFGRIGQLDEFVDKKEKYKNFDQFSLQSLVENWVSSGIHRWLWRRFYNGILRLVVKGSESTGTLTWRRRFHRRKNQEKAPRLAGSACHGRTAQQCRTGSQATKILACLHSSSPGDQDNEDAHRGGQGSPGVLHRRTVLLPEGHSKSRWRTNGYRPNDKSLAERLIREGLEVEGTLLKTFRKRSFRITIGNLPFFVKDAAVIDALSRYGRITSIAPKQLRVGEFDFTDGRREAFILLHDGITLDKLPTRFEVKINGEPWPAFLSYGIKCSRCNGQGHRRANCPQLHGRPTTARRASPPPSTGLPPSTAPGLPRQSSAAPSAPAPPSPALGPSGAQPDAQAVSPPSTAPRPTTPAPPASSVHVAAPAPPPEAPAPEHPAGPRSATTEPTPPARPDFTAPCGPLPAQGTLGPATHTPDVDMTTTEEPSAPSPAAVSTPPLPAPRPAGPIPPAPDEEEMTPIMREECMVIEIFKKLKHLTCLRPLYQSGIQPNDIKDAILFIDERESFMARLTPAMRGVLAEFLSAAIEPARGNHPDDSSDLASLRRRCLDS</sequence>
<gene>
    <name evidence="5" type="ORF">LAZ67_14003039</name>
</gene>
<dbReference type="PROSITE" id="PS50994">
    <property type="entry name" value="INTEGRASE"/>
    <property type="match status" value="1"/>
</dbReference>
<keyword evidence="1" id="KW-0863">Zinc-finger</keyword>
<feature type="region of interest" description="Disordered" evidence="2">
    <location>
        <begin position="464"/>
        <end position="497"/>
    </location>
</feature>
<dbReference type="InterPro" id="IPR001878">
    <property type="entry name" value="Znf_CCHC"/>
</dbReference>
<keyword evidence="6" id="KW-1185">Reference proteome</keyword>
<proteinExistence type="predicted"/>
<feature type="domain" description="CCHC-type" evidence="3">
    <location>
        <begin position="1218"/>
        <end position="1234"/>
    </location>
</feature>
<name>A0ABY6LAU8_9ARAC</name>
<dbReference type="EMBL" id="CP092876">
    <property type="protein sequence ID" value="UYV77053.1"/>
    <property type="molecule type" value="Genomic_DNA"/>
</dbReference>
<dbReference type="PANTHER" id="PTHR37984">
    <property type="entry name" value="PROTEIN CBG26694"/>
    <property type="match status" value="1"/>
</dbReference>
<evidence type="ECO:0000259" key="4">
    <source>
        <dbReference type="PROSITE" id="PS50994"/>
    </source>
</evidence>
<feature type="region of interest" description="Disordered" evidence="2">
    <location>
        <begin position="234"/>
        <end position="275"/>
    </location>
</feature>
<accession>A0ABY6LAU8</accession>
<dbReference type="Gene3D" id="2.60.40.10">
    <property type="entry name" value="Immunoglobulins"/>
    <property type="match status" value="1"/>
</dbReference>
<dbReference type="InterPro" id="IPR050951">
    <property type="entry name" value="Retrovirus_Pol_polyprotein"/>
</dbReference>
<dbReference type="Proteomes" id="UP001235939">
    <property type="component" value="Chromosome 14"/>
</dbReference>
<evidence type="ECO:0000313" key="6">
    <source>
        <dbReference type="Proteomes" id="UP001235939"/>
    </source>
</evidence>
<dbReference type="PANTHER" id="PTHR37984:SF15">
    <property type="entry name" value="INTEGRASE CATALYTIC DOMAIN-CONTAINING PROTEIN"/>
    <property type="match status" value="1"/>
</dbReference>
<dbReference type="InterPro" id="IPR036397">
    <property type="entry name" value="RNaseH_sf"/>
</dbReference>
<dbReference type="SUPFAM" id="SSF53098">
    <property type="entry name" value="Ribonuclease H-like"/>
    <property type="match status" value="1"/>
</dbReference>
<feature type="compositionally biased region" description="Pro residues" evidence="2">
    <location>
        <begin position="1386"/>
        <end position="1400"/>
    </location>
</feature>
<dbReference type="SUPFAM" id="SSF48726">
    <property type="entry name" value="Immunoglobulin"/>
    <property type="match status" value="1"/>
</dbReference>
<feature type="domain" description="Integrase catalytic" evidence="4">
    <location>
        <begin position="578"/>
        <end position="737"/>
    </location>
</feature>
<dbReference type="PROSITE" id="PS50158">
    <property type="entry name" value="ZF_CCHC"/>
    <property type="match status" value="1"/>
</dbReference>
<feature type="compositionally biased region" description="Pro residues" evidence="2">
    <location>
        <begin position="1315"/>
        <end position="1327"/>
    </location>
</feature>
<dbReference type="Gene3D" id="3.30.420.10">
    <property type="entry name" value="Ribonuclease H-like superfamily/Ribonuclease H"/>
    <property type="match status" value="2"/>
</dbReference>
<feature type="compositionally biased region" description="Low complexity" evidence="2">
    <location>
        <begin position="1370"/>
        <end position="1385"/>
    </location>
</feature>
<keyword evidence="1" id="KW-0479">Metal-binding</keyword>
<feature type="region of interest" description="Disordered" evidence="2">
    <location>
        <begin position="1063"/>
        <end position="1087"/>
    </location>
</feature>
<feature type="compositionally biased region" description="Basic and acidic residues" evidence="2">
    <location>
        <begin position="234"/>
        <end position="255"/>
    </location>
</feature>
<dbReference type="InterPro" id="IPR012337">
    <property type="entry name" value="RNaseH-like_sf"/>
</dbReference>
<reference evidence="5 6" key="1">
    <citation type="submission" date="2022-01" db="EMBL/GenBank/DDBJ databases">
        <title>A chromosomal length assembly of Cordylochernes scorpioides.</title>
        <authorList>
            <person name="Zeh D."/>
            <person name="Zeh J."/>
        </authorList>
    </citation>
    <scope>NUCLEOTIDE SEQUENCE [LARGE SCALE GENOMIC DNA]</scope>
    <source>
        <strain evidence="5">IN4F17</strain>
        <tissue evidence="5">Whole Body</tissue>
    </source>
</reference>